<dbReference type="AlphaFoldDB" id="A0AAE0GG47"/>
<comment type="caution">
    <text evidence="1">The sequence shown here is derived from an EMBL/GenBank/DDBJ whole genome shotgun (WGS) entry which is preliminary data.</text>
</comment>
<dbReference type="Gene3D" id="3.90.1410.10">
    <property type="entry name" value="set domain protein methyltransferase, domain 1"/>
    <property type="match status" value="1"/>
</dbReference>
<proteinExistence type="predicted"/>
<sequence length="234" mass="26210">MRSTDLRRTSCSSTLRNRIKHSVHSLELVKKTKLARRGESNTTRAIAVDTPSTTFSDWRDKKGIGSNALKIEEIDNIRGTVATRDIKKGDTLVELPKKATLFTAEGDKCPFPELVSEKVWESLEGDKWPARVALCLINQRKLGADSDFFPYINQLPKDYATLPTFTPGQLKQLQYPPVLQEVKDQQKFLEDVRKTLKGTGISSKDIDWAMGAVLSRVFSGQLDPGLKARYSPAD</sequence>
<gene>
    <name evidence="1" type="ORF">CYMTET_14532</name>
</gene>
<reference evidence="1 2" key="1">
    <citation type="journal article" date="2015" name="Genome Biol. Evol.">
        <title>Comparative Genomics of a Bacterivorous Green Alga Reveals Evolutionary Causalities and Consequences of Phago-Mixotrophic Mode of Nutrition.</title>
        <authorList>
            <person name="Burns J.A."/>
            <person name="Paasch A."/>
            <person name="Narechania A."/>
            <person name="Kim E."/>
        </authorList>
    </citation>
    <scope>NUCLEOTIDE SEQUENCE [LARGE SCALE GENOMIC DNA]</scope>
    <source>
        <strain evidence="1 2">PLY_AMNH</strain>
    </source>
</reference>
<organism evidence="1 2">
    <name type="scientific">Cymbomonas tetramitiformis</name>
    <dbReference type="NCBI Taxonomy" id="36881"/>
    <lineage>
        <taxon>Eukaryota</taxon>
        <taxon>Viridiplantae</taxon>
        <taxon>Chlorophyta</taxon>
        <taxon>Pyramimonadophyceae</taxon>
        <taxon>Pyramimonadales</taxon>
        <taxon>Pyramimonadaceae</taxon>
        <taxon>Cymbomonas</taxon>
    </lineage>
</organism>
<dbReference type="GO" id="GO:0016279">
    <property type="term" value="F:protein-lysine N-methyltransferase activity"/>
    <property type="evidence" value="ECO:0007669"/>
    <property type="project" value="TreeGrafter"/>
</dbReference>
<protein>
    <submittedName>
        <fullName evidence="1">Uncharacterized protein</fullName>
    </submittedName>
</protein>
<evidence type="ECO:0000313" key="1">
    <source>
        <dbReference type="EMBL" id="KAK3277464.1"/>
    </source>
</evidence>
<dbReference type="Proteomes" id="UP001190700">
    <property type="component" value="Unassembled WGS sequence"/>
</dbReference>
<dbReference type="InterPro" id="IPR050600">
    <property type="entry name" value="SETD3_SETD6_MTase"/>
</dbReference>
<dbReference type="CDD" id="cd10527">
    <property type="entry name" value="SET_LSMT"/>
    <property type="match status" value="1"/>
</dbReference>
<accession>A0AAE0GG47</accession>
<dbReference type="PANTHER" id="PTHR13271">
    <property type="entry name" value="UNCHARACTERIZED PUTATIVE METHYLTRANSFERASE"/>
    <property type="match status" value="1"/>
</dbReference>
<name>A0AAE0GG47_9CHLO</name>
<keyword evidence="2" id="KW-1185">Reference proteome</keyword>
<evidence type="ECO:0000313" key="2">
    <source>
        <dbReference type="Proteomes" id="UP001190700"/>
    </source>
</evidence>
<dbReference type="InterPro" id="IPR046341">
    <property type="entry name" value="SET_dom_sf"/>
</dbReference>
<dbReference type="EMBL" id="LGRX02006096">
    <property type="protein sequence ID" value="KAK3277464.1"/>
    <property type="molecule type" value="Genomic_DNA"/>
</dbReference>
<dbReference type="SUPFAM" id="SSF82199">
    <property type="entry name" value="SET domain"/>
    <property type="match status" value="1"/>
</dbReference>